<organism evidence="2 3">
    <name type="scientific">Gilvimarinus xylanilyticus</name>
    <dbReference type="NCBI Taxonomy" id="2944139"/>
    <lineage>
        <taxon>Bacteria</taxon>
        <taxon>Pseudomonadati</taxon>
        <taxon>Pseudomonadota</taxon>
        <taxon>Gammaproteobacteria</taxon>
        <taxon>Cellvibrionales</taxon>
        <taxon>Cellvibrionaceae</taxon>
        <taxon>Gilvimarinus</taxon>
    </lineage>
</organism>
<protein>
    <submittedName>
        <fullName evidence="2">Uncharacterized protein</fullName>
    </submittedName>
</protein>
<dbReference type="Proteomes" id="UP001139319">
    <property type="component" value="Unassembled WGS sequence"/>
</dbReference>
<feature type="transmembrane region" description="Helical" evidence="1">
    <location>
        <begin position="12"/>
        <end position="31"/>
    </location>
</feature>
<accession>A0A9X2KX21</accession>
<dbReference type="Pfam" id="PF04246">
    <property type="entry name" value="RseC_MucC"/>
    <property type="match status" value="1"/>
</dbReference>
<evidence type="ECO:0000256" key="1">
    <source>
        <dbReference type="SAM" id="Phobius"/>
    </source>
</evidence>
<evidence type="ECO:0000313" key="3">
    <source>
        <dbReference type="Proteomes" id="UP001139319"/>
    </source>
</evidence>
<gene>
    <name evidence="2" type="ORF">M6D89_13730</name>
</gene>
<keyword evidence="3" id="KW-1185">Reference proteome</keyword>
<dbReference type="RefSeq" id="WP_253968654.1">
    <property type="nucleotide sequence ID" value="NZ_JAMFTH010000005.1"/>
</dbReference>
<dbReference type="EMBL" id="JAMFTH010000005">
    <property type="protein sequence ID" value="MCP8900360.1"/>
    <property type="molecule type" value="Genomic_DNA"/>
</dbReference>
<keyword evidence="1" id="KW-0472">Membrane</keyword>
<name>A0A9X2KX21_9GAMM</name>
<feature type="transmembrane region" description="Helical" evidence="1">
    <location>
        <begin position="43"/>
        <end position="62"/>
    </location>
</feature>
<sequence>MTKKRDTKLELMLVIFLFPVATFLAGLGIGASLSAGDTSPASLIAPVAGLIIAFVVVGFYYANKIHNI</sequence>
<proteinExistence type="predicted"/>
<reference evidence="2" key="1">
    <citation type="submission" date="2022-05" db="EMBL/GenBank/DDBJ databases">
        <authorList>
            <person name="Sun H.-N."/>
        </authorList>
    </citation>
    <scope>NUCLEOTIDE SEQUENCE</scope>
    <source>
        <strain evidence="2">HB14</strain>
    </source>
</reference>
<comment type="caution">
    <text evidence="2">The sequence shown here is derived from an EMBL/GenBank/DDBJ whole genome shotgun (WGS) entry which is preliminary data.</text>
</comment>
<dbReference type="AlphaFoldDB" id="A0A9X2KX21"/>
<keyword evidence="1" id="KW-0812">Transmembrane</keyword>
<evidence type="ECO:0000313" key="2">
    <source>
        <dbReference type="EMBL" id="MCP8900360.1"/>
    </source>
</evidence>
<keyword evidence="1" id="KW-1133">Transmembrane helix</keyword>
<reference evidence="2" key="2">
    <citation type="submission" date="2023-01" db="EMBL/GenBank/DDBJ databases">
        <title>Gilvimarinus xylanilyticus HB14 isolated from Caulerpa lentillifera aquaculture base in Hainan, China.</title>
        <authorList>
            <person name="Zhang Y.-J."/>
        </authorList>
    </citation>
    <scope>NUCLEOTIDE SEQUENCE</scope>
    <source>
        <strain evidence="2">HB14</strain>
    </source>
</reference>